<keyword evidence="3" id="KW-1185">Reference proteome</keyword>
<keyword evidence="1" id="KW-0812">Transmembrane</keyword>
<reference evidence="2" key="1">
    <citation type="submission" date="2021-01" db="UniProtKB">
        <authorList>
            <consortium name="EnsemblPlants"/>
        </authorList>
    </citation>
    <scope>IDENTIFICATION</scope>
</reference>
<feature type="transmembrane region" description="Helical" evidence="1">
    <location>
        <begin position="99"/>
        <end position="123"/>
    </location>
</feature>
<feature type="transmembrane region" description="Helical" evidence="1">
    <location>
        <begin position="60"/>
        <end position="79"/>
    </location>
</feature>
<protein>
    <recommendedName>
        <fullName evidence="4">Vacuole membrane protein KMS1</fullName>
    </recommendedName>
</protein>
<evidence type="ECO:0000313" key="2">
    <source>
        <dbReference type="EnsemblPlants" id="Kaladp0024s0581.1.v1.1"/>
    </source>
</evidence>
<evidence type="ECO:0000313" key="3">
    <source>
        <dbReference type="Proteomes" id="UP000594263"/>
    </source>
</evidence>
<organism evidence="2 3">
    <name type="scientific">Kalanchoe fedtschenkoi</name>
    <name type="common">Lavender scallops</name>
    <name type="synonym">South American air plant</name>
    <dbReference type="NCBI Taxonomy" id="63787"/>
    <lineage>
        <taxon>Eukaryota</taxon>
        <taxon>Viridiplantae</taxon>
        <taxon>Streptophyta</taxon>
        <taxon>Embryophyta</taxon>
        <taxon>Tracheophyta</taxon>
        <taxon>Spermatophyta</taxon>
        <taxon>Magnoliopsida</taxon>
        <taxon>eudicotyledons</taxon>
        <taxon>Gunneridae</taxon>
        <taxon>Pentapetalae</taxon>
        <taxon>Saxifragales</taxon>
        <taxon>Crassulaceae</taxon>
        <taxon>Kalanchoe</taxon>
    </lineage>
</organism>
<keyword evidence="1" id="KW-1133">Transmembrane helix</keyword>
<dbReference type="AlphaFoldDB" id="A0A7N0T7R4"/>
<dbReference type="Proteomes" id="UP000594263">
    <property type="component" value="Unplaced"/>
</dbReference>
<dbReference type="Gramene" id="Kaladp0024s0581.1.v1.1">
    <property type="protein sequence ID" value="Kaladp0024s0581.1.v1.1"/>
    <property type="gene ID" value="Kaladp0024s0581.v1.1"/>
</dbReference>
<dbReference type="OMA" id="YVICLEL"/>
<evidence type="ECO:0000256" key="1">
    <source>
        <dbReference type="SAM" id="Phobius"/>
    </source>
</evidence>
<dbReference type="EnsemblPlants" id="Kaladp0024s0581.1.v1.1">
    <property type="protein sequence ID" value="Kaladp0024s0581.1.v1.1"/>
    <property type="gene ID" value="Kaladp0024s0581.v1.1"/>
</dbReference>
<name>A0A7N0T7R4_KALFE</name>
<keyword evidence="1" id="KW-0472">Membrane</keyword>
<proteinExistence type="predicted"/>
<sequence>MGNTRPSSSHSSQISGLREKYDNELESLSLTTQPLKTLKYFVYALIEYMKKSTSYLLAKGGWHLLIITLIGAVVVFLLAMDGPHEKHIEELRHYVWFVFWWVALGVASSIGLGSGLHTFVLYLGPHIAFFTIKAMQCGRVDLKSAPYDTIQLKRTPSWLDKECSEFGPPIFASSHGLRVPLSSILPQVQLEAILWGIGTALGELPPYFISRAGKTRLDYLLIYVICLELNYSLIF</sequence>
<accession>A0A7N0T7R4</accession>
<evidence type="ECO:0008006" key="4">
    <source>
        <dbReference type="Google" id="ProtNLM"/>
    </source>
</evidence>